<reference evidence="6" key="1">
    <citation type="submission" date="2016-10" db="EMBL/GenBank/DDBJ databases">
        <authorList>
            <person name="de Groot N.N."/>
        </authorList>
    </citation>
    <scope>NUCLEOTIDE SEQUENCE</scope>
</reference>
<sequence>MKKKMIKKIGLAVVLIVSGTELLMAESPVSPAAVQTANAAKSKVTMDIVQLIDIAGRQRMLSQRIAKDYMYIGKKIAVSKASKELTQSLEEMKTAQKKLVNSINDPDIQNLLAFVQMSSEDFEATSKEPFSIDNAQLILDLSESMLEGSQYVVTSLKKLANVKASKIVDMAGRQRMLAQRIAKYYIAYQAGIRDKNTVDQMKAAVKLFANSNEILMKNENNTPEINRKLNKINRLWKIVYKFYLNIEKGGLPLIVFNTTDDITKQMNDITGLYVELYK</sequence>
<evidence type="ECO:0000256" key="1">
    <source>
        <dbReference type="ARBA" id="ARBA00004141"/>
    </source>
</evidence>
<protein>
    <submittedName>
        <fullName evidence="6">Nitric oxide-responding transcriptional regulator Dnr (Crp/Fnr family)</fullName>
    </submittedName>
</protein>
<dbReference type="AlphaFoldDB" id="A0A1W1BP25"/>
<dbReference type="Pfam" id="PF13675">
    <property type="entry name" value="PilJ"/>
    <property type="match status" value="2"/>
</dbReference>
<evidence type="ECO:0000259" key="5">
    <source>
        <dbReference type="Pfam" id="PF13675"/>
    </source>
</evidence>
<organism evidence="6">
    <name type="scientific">hydrothermal vent metagenome</name>
    <dbReference type="NCBI Taxonomy" id="652676"/>
    <lineage>
        <taxon>unclassified sequences</taxon>
        <taxon>metagenomes</taxon>
        <taxon>ecological metagenomes</taxon>
    </lineage>
</organism>
<gene>
    <name evidence="6" type="ORF">MNB_SV-10-758</name>
</gene>
<keyword evidence="2" id="KW-0812">Transmembrane</keyword>
<name>A0A1W1BP25_9ZZZZ</name>
<feature type="domain" description="NarX-like N-terminal" evidence="5">
    <location>
        <begin position="163"/>
        <end position="237"/>
    </location>
</feature>
<dbReference type="InterPro" id="IPR029095">
    <property type="entry name" value="NarX-like_N"/>
</dbReference>
<dbReference type="GO" id="GO:0016020">
    <property type="term" value="C:membrane"/>
    <property type="evidence" value="ECO:0007669"/>
    <property type="project" value="UniProtKB-SubCell"/>
</dbReference>
<accession>A0A1W1BP25</accession>
<proteinExistence type="predicted"/>
<feature type="domain" description="NarX-like N-terminal" evidence="5">
    <location>
        <begin position="50"/>
        <end position="101"/>
    </location>
</feature>
<keyword evidence="3" id="KW-1133">Transmembrane helix</keyword>
<dbReference type="EMBL" id="FPHL01000010">
    <property type="protein sequence ID" value="SFV55273.1"/>
    <property type="molecule type" value="Genomic_DNA"/>
</dbReference>
<comment type="subcellular location">
    <subcellularLocation>
        <location evidence="1">Membrane</location>
        <topology evidence="1">Multi-pass membrane protein</topology>
    </subcellularLocation>
</comment>
<evidence type="ECO:0000256" key="2">
    <source>
        <dbReference type="ARBA" id="ARBA00022692"/>
    </source>
</evidence>
<evidence type="ECO:0000256" key="3">
    <source>
        <dbReference type="ARBA" id="ARBA00022989"/>
    </source>
</evidence>
<evidence type="ECO:0000313" key="6">
    <source>
        <dbReference type="EMBL" id="SFV55273.1"/>
    </source>
</evidence>
<evidence type="ECO:0000256" key="4">
    <source>
        <dbReference type="ARBA" id="ARBA00023136"/>
    </source>
</evidence>
<keyword evidence="4" id="KW-0472">Membrane</keyword>